<dbReference type="InterPro" id="IPR001460">
    <property type="entry name" value="PCN-bd_Tpept"/>
</dbReference>
<dbReference type="InterPro" id="IPR012338">
    <property type="entry name" value="Beta-lactam/transpept-like"/>
</dbReference>
<keyword evidence="1" id="KW-0732">Signal</keyword>
<sequence>MGRIIFIFMAAFLAVTGGAAAGERVICTLVQEVGVSAPLVRQGQCDDRISSASTFKVAISLMGFDAGILTSPDAPEWPFKPGYADWNPVWRQVTTPKSWMRDSVVWYSQRMTEQLGADRFAAYVAAFDYGNMDVSGDAGKANGLTRAWLSSSLQISPAEQVAFLTRMIEGQLPVSAFAVDQTWLLMDNGDQPGGWHLYGKTGAGLPFDKAGQLLRGQPFGWYVGWADNGSRRVVFARLVRFDTRPTSGFPGGIARSGLVMALFGPDGALN</sequence>
<evidence type="ECO:0000313" key="3">
    <source>
        <dbReference type="EMBL" id="GHG84964.1"/>
    </source>
</evidence>
<proteinExistence type="predicted"/>
<reference evidence="3" key="2">
    <citation type="submission" date="2020-09" db="EMBL/GenBank/DDBJ databases">
        <authorList>
            <person name="Sun Q."/>
            <person name="Zhou Y."/>
        </authorList>
    </citation>
    <scope>NUCLEOTIDE SEQUENCE</scope>
    <source>
        <strain evidence="3">CGMCC 1.7081</strain>
    </source>
</reference>
<dbReference type="Proteomes" id="UP000611500">
    <property type="component" value="Unassembled WGS sequence"/>
</dbReference>
<dbReference type="EMBL" id="BNAP01000003">
    <property type="protein sequence ID" value="GHG84964.1"/>
    <property type="molecule type" value="Genomic_DNA"/>
</dbReference>
<accession>A0A8J3MCB1</accession>
<evidence type="ECO:0000313" key="4">
    <source>
        <dbReference type="Proteomes" id="UP000611500"/>
    </source>
</evidence>
<reference evidence="3" key="1">
    <citation type="journal article" date="2014" name="Int. J. Syst. Evol. Microbiol.">
        <title>Complete genome sequence of Corynebacterium casei LMG S-19264T (=DSM 44701T), isolated from a smear-ripened cheese.</title>
        <authorList>
            <consortium name="US DOE Joint Genome Institute (JGI-PGF)"/>
            <person name="Walter F."/>
            <person name="Albersmeier A."/>
            <person name="Kalinowski J."/>
            <person name="Ruckert C."/>
        </authorList>
    </citation>
    <scope>NUCLEOTIDE SEQUENCE</scope>
    <source>
        <strain evidence="3">CGMCC 1.7081</strain>
    </source>
</reference>
<feature type="chain" id="PRO_5035205929" evidence="1">
    <location>
        <begin position="22"/>
        <end position="270"/>
    </location>
</feature>
<protein>
    <submittedName>
        <fullName evidence="3">Beta-lactamase</fullName>
    </submittedName>
</protein>
<dbReference type="AlphaFoldDB" id="A0A8J3MCB1"/>
<evidence type="ECO:0000256" key="1">
    <source>
        <dbReference type="SAM" id="SignalP"/>
    </source>
</evidence>
<dbReference type="SUPFAM" id="SSF56601">
    <property type="entry name" value="beta-lactamase/transpeptidase-like"/>
    <property type="match status" value="1"/>
</dbReference>
<organism evidence="3 4">
    <name type="scientific">Pseudodonghicola xiamenensis</name>
    <dbReference type="NCBI Taxonomy" id="337702"/>
    <lineage>
        <taxon>Bacteria</taxon>
        <taxon>Pseudomonadati</taxon>
        <taxon>Pseudomonadota</taxon>
        <taxon>Alphaproteobacteria</taxon>
        <taxon>Rhodobacterales</taxon>
        <taxon>Paracoccaceae</taxon>
        <taxon>Pseudodonghicola</taxon>
    </lineage>
</organism>
<feature type="signal peptide" evidence="1">
    <location>
        <begin position="1"/>
        <end position="21"/>
    </location>
</feature>
<dbReference type="GO" id="GO:0008658">
    <property type="term" value="F:penicillin binding"/>
    <property type="evidence" value="ECO:0007669"/>
    <property type="project" value="InterPro"/>
</dbReference>
<keyword evidence="4" id="KW-1185">Reference proteome</keyword>
<evidence type="ECO:0000259" key="2">
    <source>
        <dbReference type="Pfam" id="PF00905"/>
    </source>
</evidence>
<comment type="caution">
    <text evidence="3">The sequence shown here is derived from an EMBL/GenBank/DDBJ whole genome shotgun (WGS) entry which is preliminary data.</text>
</comment>
<dbReference type="Gene3D" id="3.40.710.10">
    <property type="entry name" value="DD-peptidase/beta-lactamase superfamily"/>
    <property type="match status" value="1"/>
</dbReference>
<gene>
    <name evidence="3" type="ORF">GCM10010961_11620</name>
</gene>
<dbReference type="NCBIfam" id="NF000270">
    <property type="entry name" value="bla_class_D_alt"/>
    <property type="match status" value="1"/>
</dbReference>
<dbReference type="RefSeq" id="WP_154664335.1">
    <property type="nucleotide sequence ID" value="NZ_BNAP01000003.1"/>
</dbReference>
<feature type="domain" description="Penicillin-binding protein transpeptidase" evidence="2">
    <location>
        <begin position="41"/>
        <end position="240"/>
    </location>
</feature>
<dbReference type="Pfam" id="PF00905">
    <property type="entry name" value="Transpeptidase"/>
    <property type="match status" value="1"/>
</dbReference>
<name>A0A8J3MCB1_9RHOB</name>